<accession>A0A645GCB2</accession>
<dbReference type="EMBL" id="VSSQ01072299">
    <property type="protein sequence ID" value="MPN23710.1"/>
    <property type="molecule type" value="Genomic_DNA"/>
</dbReference>
<feature type="compositionally biased region" description="Low complexity" evidence="1">
    <location>
        <begin position="1"/>
        <end position="13"/>
    </location>
</feature>
<evidence type="ECO:0000313" key="2">
    <source>
        <dbReference type="EMBL" id="MPN23710.1"/>
    </source>
</evidence>
<protein>
    <submittedName>
        <fullName evidence="2">Uncharacterized protein</fullName>
    </submittedName>
</protein>
<dbReference type="AlphaFoldDB" id="A0A645GCB2"/>
<gene>
    <name evidence="2" type="ORF">SDC9_171103</name>
</gene>
<comment type="caution">
    <text evidence="2">The sequence shown here is derived from an EMBL/GenBank/DDBJ whole genome shotgun (WGS) entry which is preliminary data.</text>
</comment>
<sequence>MGGAEQVAGVAAEAAHEEARRPQRERGDGEHGSKGFERVQQRQRQQAEDRGNQQFGRCQATCQRLGFAGFVFPDIGQQMDQAGGRQARQRMRNCQGKYHAEVVLDADLDQRHRLRQQHQHQADGAVTADA</sequence>
<organism evidence="2">
    <name type="scientific">bioreactor metagenome</name>
    <dbReference type="NCBI Taxonomy" id="1076179"/>
    <lineage>
        <taxon>unclassified sequences</taxon>
        <taxon>metagenomes</taxon>
        <taxon>ecological metagenomes</taxon>
    </lineage>
</organism>
<feature type="region of interest" description="Disordered" evidence="1">
    <location>
        <begin position="1"/>
        <end position="55"/>
    </location>
</feature>
<name>A0A645GCB2_9ZZZZ</name>
<proteinExistence type="predicted"/>
<evidence type="ECO:0000256" key="1">
    <source>
        <dbReference type="SAM" id="MobiDB-lite"/>
    </source>
</evidence>
<feature type="compositionally biased region" description="Basic and acidic residues" evidence="1">
    <location>
        <begin position="14"/>
        <end position="51"/>
    </location>
</feature>
<reference evidence="2" key="1">
    <citation type="submission" date="2019-08" db="EMBL/GenBank/DDBJ databases">
        <authorList>
            <person name="Kucharzyk K."/>
            <person name="Murdoch R.W."/>
            <person name="Higgins S."/>
            <person name="Loffler F."/>
        </authorList>
    </citation>
    <scope>NUCLEOTIDE SEQUENCE</scope>
</reference>